<keyword evidence="3" id="KW-0804">Transcription</keyword>
<dbReference type="Pfam" id="PF00196">
    <property type="entry name" value="GerE"/>
    <property type="match status" value="1"/>
</dbReference>
<evidence type="ECO:0000256" key="2">
    <source>
        <dbReference type="ARBA" id="ARBA00023125"/>
    </source>
</evidence>
<reference evidence="5 6" key="1">
    <citation type="submission" date="2019-03" db="EMBL/GenBank/DDBJ databases">
        <title>Genomic Encyclopedia of Type Strains, Phase IV (KMG-IV): sequencing the most valuable type-strain genomes for metagenomic binning, comparative biology and taxonomic classification.</title>
        <authorList>
            <person name="Goeker M."/>
        </authorList>
    </citation>
    <scope>NUCLEOTIDE SEQUENCE [LARGE SCALE GENOMIC DNA]</scope>
    <source>
        <strain evidence="5 6">DSM 101688</strain>
    </source>
</reference>
<keyword evidence="2" id="KW-0238">DNA-binding</keyword>
<dbReference type="OrthoDB" id="7345476at2"/>
<keyword evidence="1" id="KW-0805">Transcription regulation</keyword>
<evidence type="ECO:0000313" key="5">
    <source>
        <dbReference type="EMBL" id="TCS62488.1"/>
    </source>
</evidence>
<dbReference type="EMBL" id="SLZW01000005">
    <property type="protein sequence ID" value="TCS62488.1"/>
    <property type="molecule type" value="Genomic_DNA"/>
</dbReference>
<dbReference type="SUPFAM" id="SSF75516">
    <property type="entry name" value="Pheromone-binding domain of LuxR-like quorum-sensing transcription factors"/>
    <property type="match status" value="1"/>
</dbReference>
<dbReference type="GO" id="GO:0003677">
    <property type="term" value="F:DNA binding"/>
    <property type="evidence" value="ECO:0007669"/>
    <property type="project" value="UniProtKB-KW"/>
</dbReference>
<dbReference type="InterPro" id="IPR016032">
    <property type="entry name" value="Sig_transdc_resp-reg_C-effctor"/>
</dbReference>
<gene>
    <name evidence="5" type="ORF">EDD55_10533</name>
</gene>
<dbReference type="Pfam" id="PF03472">
    <property type="entry name" value="Autoind_bind"/>
    <property type="match status" value="1"/>
</dbReference>
<name>A0A4R3J9D9_9PROT</name>
<sequence>MQSRRNIDRVVDQLETLGKRKDIAGVSQTINDYVRAIGFERYTYHVVRPPAGKRVPFYLSSYPDAWVEHYVGNNYVNSDAVIDRAACGLLPFDWQSVATPGGGKNSVQKRIFNEAGEFGIHGGASVPIHGPGGSLAILNVASDSNAEDFRKNWSRHRHDLQVFAMYAHEVVLRELYPQDGANLPHLSPRERECLLWTSKGKTAAEIAAILNISQETVVTYLKQSCAKLDVFSKTHAVVKAVCFGLIVP</sequence>
<keyword evidence="6" id="KW-1185">Reference proteome</keyword>
<dbReference type="InterPro" id="IPR005143">
    <property type="entry name" value="TF_LuxR_autoind-bd_dom"/>
</dbReference>
<accession>A0A4R3J9D9</accession>
<dbReference type="RefSeq" id="WP_132938946.1">
    <property type="nucleotide sequence ID" value="NZ_CP119676.1"/>
</dbReference>
<dbReference type="SMART" id="SM00421">
    <property type="entry name" value="HTH_LUXR"/>
    <property type="match status" value="1"/>
</dbReference>
<dbReference type="InterPro" id="IPR000792">
    <property type="entry name" value="Tscrpt_reg_LuxR_C"/>
</dbReference>
<dbReference type="Gene3D" id="3.30.450.80">
    <property type="entry name" value="Transcription factor LuxR-like, autoinducer-binding domain"/>
    <property type="match status" value="1"/>
</dbReference>
<dbReference type="CDD" id="cd06170">
    <property type="entry name" value="LuxR_C_like"/>
    <property type="match status" value="1"/>
</dbReference>
<dbReference type="PANTHER" id="PTHR44688">
    <property type="entry name" value="DNA-BINDING TRANSCRIPTIONAL ACTIVATOR DEVR_DOSR"/>
    <property type="match status" value="1"/>
</dbReference>
<dbReference type="PROSITE" id="PS50043">
    <property type="entry name" value="HTH_LUXR_2"/>
    <property type="match status" value="1"/>
</dbReference>
<dbReference type="GO" id="GO:0006355">
    <property type="term" value="P:regulation of DNA-templated transcription"/>
    <property type="evidence" value="ECO:0007669"/>
    <property type="project" value="InterPro"/>
</dbReference>
<evidence type="ECO:0000259" key="4">
    <source>
        <dbReference type="PROSITE" id="PS50043"/>
    </source>
</evidence>
<evidence type="ECO:0000256" key="3">
    <source>
        <dbReference type="ARBA" id="ARBA00023163"/>
    </source>
</evidence>
<dbReference type="InterPro" id="IPR036693">
    <property type="entry name" value="TF_LuxR_autoind-bd_dom_sf"/>
</dbReference>
<dbReference type="InterPro" id="IPR036388">
    <property type="entry name" value="WH-like_DNA-bd_sf"/>
</dbReference>
<dbReference type="PANTHER" id="PTHR44688:SF16">
    <property type="entry name" value="DNA-BINDING TRANSCRIPTIONAL ACTIVATOR DEVR_DOSR"/>
    <property type="match status" value="1"/>
</dbReference>
<proteinExistence type="predicted"/>
<dbReference type="Gene3D" id="1.10.10.10">
    <property type="entry name" value="Winged helix-like DNA-binding domain superfamily/Winged helix DNA-binding domain"/>
    <property type="match status" value="1"/>
</dbReference>
<protein>
    <submittedName>
        <fullName evidence="5">LuxR family transcriptional regulator</fullName>
    </submittedName>
</protein>
<feature type="domain" description="HTH luxR-type" evidence="4">
    <location>
        <begin position="179"/>
        <end position="244"/>
    </location>
</feature>
<dbReference type="AlphaFoldDB" id="A0A4R3J9D9"/>
<evidence type="ECO:0000313" key="6">
    <source>
        <dbReference type="Proteomes" id="UP000295304"/>
    </source>
</evidence>
<dbReference type="SUPFAM" id="SSF46894">
    <property type="entry name" value="C-terminal effector domain of the bipartite response regulators"/>
    <property type="match status" value="1"/>
</dbReference>
<dbReference type="Proteomes" id="UP000295304">
    <property type="component" value="Unassembled WGS sequence"/>
</dbReference>
<dbReference type="PRINTS" id="PR00038">
    <property type="entry name" value="HTHLUXR"/>
</dbReference>
<comment type="caution">
    <text evidence="5">The sequence shown here is derived from an EMBL/GenBank/DDBJ whole genome shotgun (WGS) entry which is preliminary data.</text>
</comment>
<organism evidence="5 6">
    <name type="scientific">Varunaivibrio sulfuroxidans</name>
    <dbReference type="NCBI Taxonomy" id="1773489"/>
    <lineage>
        <taxon>Bacteria</taxon>
        <taxon>Pseudomonadati</taxon>
        <taxon>Pseudomonadota</taxon>
        <taxon>Alphaproteobacteria</taxon>
        <taxon>Rhodospirillales</taxon>
        <taxon>Magnetovibrionaceae</taxon>
        <taxon>Varunaivibrio</taxon>
    </lineage>
</organism>
<evidence type="ECO:0000256" key="1">
    <source>
        <dbReference type="ARBA" id="ARBA00023015"/>
    </source>
</evidence>